<gene>
    <name evidence="1" type="ORF">LCGC14_1740190</name>
</gene>
<comment type="caution">
    <text evidence="1">The sequence shown here is derived from an EMBL/GenBank/DDBJ whole genome shotgun (WGS) entry which is preliminary data.</text>
</comment>
<sequence>MSENKITIKIDQGRSIQLRCECGSLWHNVGLEFIDWGDDQEPELYIQTTHGNYLAWHKRIWEALKYVWNGGSMPLDATIITKTDSVELVSIIQDYQKLYDEYQRKIQ</sequence>
<dbReference type="EMBL" id="LAZR01015909">
    <property type="protein sequence ID" value="KKM06817.1"/>
    <property type="molecule type" value="Genomic_DNA"/>
</dbReference>
<reference evidence="1" key="1">
    <citation type="journal article" date="2015" name="Nature">
        <title>Complex archaea that bridge the gap between prokaryotes and eukaryotes.</title>
        <authorList>
            <person name="Spang A."/>
            <person name="Saw J.H."/>
            <person name="Jorgensen S.L."/>
            <person name="Zaremba-Niedzwiedzka K."/>
            <person name="Martijn J."/>
            <person name="Lind A.E."/>
            <person name="van Eijk R."/>
            <person name="Schleper C."/>
            <person name="Guy L."/>
            <person name="Ettema T.J."/>
        </authorList>
    </citation>
    <scope>NUCLEOTIDE SEQUENCE</scope>
</reference>
<name>A0A0F9HUI5_9ZZZZ</name>
<organism evidence="1">
    <name type="scientific">marine sediment metagenome</name>
    <dbReference type="NCBI Taxonomy" id="412755"/>
    <lineage>
        <taxon>unclassified sequences</taxon>
        <taxon>metagenomes</taxon>
        <taxon>ecological metagenomes</taxon>
    </lineage>
</organism>
<protein>
    <submittedName>
        <fullName evidence="1">Uncharacterized protein</fullName>
    </submittedName>
</protein>
<proteinExistence type="predicted"/>
<dbReference type="AlphaFoldDB" id="A0A0F9HUI5"/>
<evidence type="ECO:0000313" key="1">
    <source>
        <dbReference type="EMBL" id="KKM06817.1"/>
    </source>
</evidence>
<accession>A0A0F9HUI5</accession>